<evidence type="ECO:0000256" key="5">
    <source>
        <dbReference type="ARBA" id="ARBA00023163"/>
    </source>
</evidence>
<dbReference type="PROSITE" id="PS50045">
    <property type="entry name" value="SIGMA54_INTERACT_4"/>
    <property type="match status" value="1"/>
</dbReference>
<dbReference type="KEGG" id="ttc:FOKN1_1906"/>
<sequence length="484" mass="53139">MASEPRNLLFWDPVRVGTDLALQLGQAGWRISLAGSLDEARQRLASRHCPVGLAWLNASASRACRDFEQLLLDSQTQTQWLALVQPEDVRSDALSRLLADGVFDFHTFPVDSRRLLDSLGHAAGVAAIRASAHATAAGDAVTAGGMVGNSACMRQLFRQLDKIGQVEAPVLITGESGSGKELTALAIHRRSLRASGPLVAVNCAALPASLVQSELFGHEKGAFTGAVRRKIGRIESAAGGTLFLDEIGDLPLEQQTSLLRFLQEGTVDRVGGTQPVRIDARVIAATHQDLELAVDQGRFREDLYYRLNVLRLQVPPLRERTEDIEALAWQQFERFGRERGVQVKGFSEQALQCLLRHDWPGNVRELINRVRRAIVMAEGRLITPADLGLDRRNGRRMVPSLQQVRAEAESRAIRTSLRLARNNLSEAARSLGISRVTLYRLLDKHRIPIGQTREPPPAEGIRELRINGEASLEPGGWSCSTGRG</sequence>
<dbReference type="InterPro" id="IPR025943">
    <property type="entry name" value="Sigma_54_int_dom_ATP-bd_2"/>
</dbReference>
<dbReference type="PANTHER" id="PTHR32071:SF120">
    <property type="entry name" value="TRANSCRIPTIONAL REGULATOR-RELATED"/>
    <property type="match status" value="1"/>
</dbReference>
<dbReference type="Pfam" id="PF25601">
    <property type="entry name" value="AAA_lid_14"/>
    <property type="match status" value="1"/>
</dbReference>
<dbReference type="InterPro" id="IPR009057">
    <property type="entry name" value="Homeodomain-like_sf"/>
</dbReference>
<dbReference type="GO" id="GO:0005524">
    <property type="term" value="F:ATP binding"/>
    <property type="evidence" value="ECO:0007669"/>
    <property type="project" value="UniProtKB-KW"/>
</dbReference>
<dbReference type="Gene3D" id="1.10.8.60">
    <property type="match status" value="1"/>
</dbReference>
<keyword evidence="8" id="KW-1185">Reference proteome</keyword>
<dbReference type="Proteomes" id="UP000218765">
    <property type="component" value="Chromosome"/>
</dbReference>
<dbReference type="OrthoDB" id="9804019at2"/>
<proteinExistence type="predicted"/>
<protein>
    <submittedName>
        <fullName evidence="7">Response regulator</fullName>
    </submittedName>
</protein>
<keyword evidence="2" id="KW-0067">ATP-binding</keyword>
<dbReference type="PROSITE" id="PS00676">
    <property type="entry name" value="SIGMA54_INTERACT_2"/>
    <property type="match status" value="1"/>
</dbReference>
<dbReference type="GO" id="GO:0043565">
    <property type="term" value="F:sequence-specific DNA binding"/>
    <property type="evidence" value="ECO:0007669"/>
    <property type="project" value="InterPro"/>
</dbReference>
<keyword evidence="1" id="KW-0547">Nucleotide-binding</keyword>
<dbReference type="CDD" id="cd00009">
    <property type="entry name" value="AAA"/>
    <property type="match status" value="1"/>
</dbReference>
<gene>
    <name evidence="7" type="ORF">FOKN1_1906</name>
</gene>
<dbReference type="InterPro" id="IPR003593">
    <property type="entry name" value="AAA+_ATPase"/>
</dbReference>
<evidence type="ECO:0000313" key="7">
    <source>
        <dbReference type="EMBL" id="BAZ94288.1"/>
    </source>
</evidence>
<dbReference type="PROSITE" id="PS00688">
    <property type="entry name" value="SIGMA54_INTERACT_3"/>
    <property type="match status" value="1"/>
</dbReference>
<reference evidence="7 8" key="1">
    <citation type="submission" date="2017-05" db="EMBL/GenBank/DDBJ databases">
        <title>Thiocyanate degradation by Thiohalobacter thiocyanaticus FOKN1.</title>
        <authorList>
            <person name="Oshiki M."/>
            <person name="Fukushima T."/>
            <person name="Kawano S."/>
            <person name="Nakagawa J."/>
        </authorList>
    </citation>
    <scope>NUCLEOTIDE SEQUENCE [LARGE SCALE GENOMIC DNA]</scope>
    <source>
        <strain evidence="7 8">FOKN1</strain>
    </source>
</reference>
<evidence type="ECO:0000259" key="6">
    <source>
        <dbReference type="PROSITE" id="PS50045"/>
    </source>
</evidence>
<evidence type="ECO:0000256" key="2">
    <source>
        <dbReference type="ARBA" id="ARBA00022840"/>
    </source>
</evidence>
<dbReference type="PANTHER" id="PTHR32071">
    <property type="entry name" value="TRANSCRIPTIONAL REGULATORY PROTEIN"/>
    <property type="match status" value="1"/>
</dbReference>
<dbReference type="SUPFAM" id="SSF52540">
    <property type="entry name" value="P-loop containing nucleoside triphosphate hydrolases"/>
    <property type="match status" value="1"/>
</dbReference>
<dbReference type="InterPro" id="IPR025944">
    <property type="entry name" value="Sigma_54_int_dom_CS"/>
</dbReference>
<dbReference type="InterPro" id="IPR045343">
    <property type="entry name" value="VpsR"/>
</dbReference>
<dbReference type="Pfam" id="PF20161">
    <property type="entry name" value="VpsR"/>
    <property type="match status" value="1"/>
</dbReference>
<organism evidence="7 8">
    <name type="scientific">Thiohalobacter thiocyanaticus</name>
    <dbReference type="NCBI Taxonomy" id="585455"/>
    <lineage>
        <taxon>Bacteria</taxon>
        <taxon>Pseudomonadati</taxon>
        <taxon>Pseudomonadota</taxon>
        <taxon>Gammaproteobacteria</taxon>
        <taxon>Thiohalobacterales</taxon>
        <taxon>Thiohalobacteraceae</taxon>
        <taxon>Thiohalobacter</taxon>
    </lineage>
</organism>
<evidence type="ECO:0000256" key="3">
    <source>
        <dbReference type="ARBA" id="ARBA00023015"/>
    </source>
</evidence>
<keyword evidence="4" id="KW-0238">DNA-binding</keyword>
<dbReference type="EMBL" id="AP018052">
    <property type="protein sequence ID" value="BAZ94288.1"/>
    <property type="molecule type" value="Genomic_DNA"/>
</dbReference>
<dbReference type="Pfam" id="PF00158">
    <property type="entry name" value="Sigma54_activat"/>
    <property type="match status" value="1"/>
</dbReference>
<dbReference type="RefSeq" id="WP_096366398.1">
    <property type="nucleotide sequence ID" value="NZ_AP018052.1"/>
</dbReference>
<evidence type="ECO:0000256" key="4">
    <source>
        <dbReference type="ARBA" id="ARBA00023125"/>
    </source>
</evidence>
<dbReference type="AlphaFoldDB" id="A0A1Z4VSG7"/>
<dbReference type="GO" id="GO:0006355">
    <property type="term" value="P:regulation of DNA-templated transcription"/>
    <property type="evidence" value="ECO:0007669"/>
    <property type="project" value="InterPro"/>
</dbReference>
<dbReference type="InterPro" id="IPR027417">
    <property type="entry name" value="P-loop_NTPase"/>
</dbReference>
<accession>A0A1Z4VSG7</accession>
<dbReference type="InterPro" id="IPR058031">
    <property type="entry name" value="AAA_lid_NorR"/>
</dbReference>
<dbReference type="FunFam" id="3.40.50.300:FF:000006">
    <property type="entry name" value="DNA-binding transcriptional regulator NtrC"/>
    <property type="match status" value="1"/>
</dbReference>
<dbReference type="PRINTS" id="PR01590">
    <property type="entry name" value="HTHFIS"/>
</dbReference>
<dbReference type="Gene3D" id="1.10.10.60">
    <property type="entry name" value="Homeodomain-like"/>
    <property type="match status" value="1"/>
</dbReference>
<dbReference type="SUPFAM" id="SSF46689">
    <property type="entry name" value="Homeodomain-like"/>
    <property type="match status" value="1"/>
</dbReference>
<dbReference type="InterPro" id="IPR002078">
    <property type="entry name" value="Sigma_54_int"/>
</dbReference>
<keyword evidence="5" id="KW-0804">Transcription</keyword>
<name>A0A1Z4VSG7_9GAMM</name>
<feature type="domain" description="Sigma-54 factor interaction" evidence="6">
    <location>
        <begin position="146"/>
        <end position="375"/>
    </location>
</feature>
<dbReference type="Pfam" id="PF02954">
    <property type="entry name" value="HTH_8"/>
    <property type="match status" value="1"/>
</dbReference>
<dbReference type="InterPro" id="IPR002197">
    <property type="entry name" value="HTH_Fis"/>
</dbReference>
<dbReference type="Gene3D" id="3.40.50.300">
    <property type="entry name" value="P-loop containing nucleotide triphosphate hydrolases"/>
    <property type="match status" value="1"/>
</dbReference>
<evidence type="ECO:0000256" key="1">
    <source>
        <dbReference type="ARBA" id="ARBA00022741"/>
    </source>
</evidence>
<dbReference type="SMART" id="SM00382">
    <property type="entry name" value="AAA"/>
    <property type="match status" value="1"/>
</dbReference>
<keyword evidence="3" id="KW-0805">Transcription regulation</keyword>
<evidence type="ECO:0000313" key="8">
    <source>
        <dbReference type="Proteomes" id="UP000218765"/>
    </source>
</evidence>